<feature type="domain" description="3-hydroxyacyl-CoA dehydrogenase NAD binding" evidence="16">
    <location>
        <begin position="292"/>
        <end position="468"/>
    </location>
</feature>
<dbReference type="Gene3D" id="3.40.50.720">
    <property type="entry name" value="NAD(P)-binding Rossmann-like Domain"/>
    <property type="match status" value="1"/>
</dbReference>
<comment type="similarity">
    <text evidence="3">In the N-terminal section; belongs to the enoyl-CoA hydratase/isomerase family.</text>
</comment>
<comment type="pathway">
    <text evidence="2">Lipid metabolism; fatty acid beta-oxidation.</text>
</comment>
<evidence type="ECO:0000256" key="12">
    <source>
        <dbReference type="ARBA" id="ARBA00023268"/>
    </source>
</evidence>
<evidence type="ECO:0000256" key="11">
    <source>
        <dbReference type="ARBA" id="ARBA00023239"/>
    </source>
</evidence>
<sequence length="697" mass="74407">MSDVVAYEKQGEIALVTIHNPPVNALGQAVRQGLLDGVLQAEADDEVKAIVILGEGRVFIAGADIKEFGKPPTEPFLPDLCGRIEASPKLVIASMHGASLGGGLEVALAAHYRVAVPGAKVGLPEVHLGLLPGAGGTQRMPRLTGVEAALDLITTGRHAGAAEALKIGLIDRIAEGSPRENGIAFAKELLGEGKARRAVSDLPPPAPIDWDAAYEAVLAKGRGQIAPAMCVRAVQASVELPFAEGMKRERDIFMELMQTDQRKGMIHAFFSERAVSNLPELKGVAPRDVSALGVIGGGTMGAGIATAALLAGLQVVMLEMSPEAADAAKGRISGNLQGALKRGKIDQAGFETLTEKALTLATDYAALSDVDLVIEAVFEEMSVKKQVFEKLDAVCKPGAILASNTSYLDVNEIAAATKRPADVIGLHFFSPAHVMKLLEVVVPDATAPDVVATGFALGKRLGKICVRAGVCDGFIGNRILATYRTAADHMVLDGASPYEIDKALTAFGFAMGPFAVADLAGLDIGWAVRKRKREEGIDPRARTTDYPDLICEEGWFGQKTGKGYYIYEAGKRAGIPNPKIMEWIEAERSAKGITPQDFTHEQIVRKYMAAMVNEAAKVVGEGIARRPLDVDMTLLFGYGFPRYWGGPLMWADIVGLPDLLADIERWAEEDPFFWEPAPLLKELVETGRSFDDLNKAA</sequence>
<dbReference type="GO" id="GO:0016853">
    <property type="term" value="F:isomerase activity"/>
    <property type="evidence" value="ECO:0007669"/>
    <property type="project" value="UniProtKB-KW"/>
</dbReference>
<comment type="similarity">
    <text evidence="14">Belongs to the enoyl-CoA hydratase/isomerase family.</text>
</comment>
<dbReference type="Pfam" id="PF00378">
    <property type="entry name" value="ECH_1"/>
    <property type="match status" value="1"/>
</dbReference>
<dbReference type="Proteomes" id="UP000306602">
    <property type="component" value="Unassembled WGS sequence"/>
</dbReference>
<dbReference type="Pfam" id="PF02737">
    <property type="entry name" value="3HCDH_N"/>
    <property type="match status" value="1"/>
</dbReference>
<evidence type="ECO:0000256" key="5">
    <source>
        <dbReference type="ARBA" id="ARBA00022963"/>
    </source>
</evidence>
<feature type="domain" description="3-hydroxyacyl-CoA dehydrogenase C-terminal" evidence="15">
    <location>
        <begin position="603"/>
        <end position="688"/>
    </location>
</feature>
<dbReference type="Pfam" id="PF00725">
    <property type="entry name" value="3HCDH"/>
    <property type="match status" value="2"/>
</dbReference>
<keyword evidence="12" id="KW-0511">Multifunctional enzyme</keyword>
<proteinExistence type="inferred from homology"/>
<name>A0A4S4NDP1_9RHOB</name>
<dbReference type="RefSeq" id="WP_136462463.1">
    <property type="nucleotide sequence ID" value="NZ_SRKY01000002.1"/>
</dbReference>
<dbReference type="GO" id="GO:0070403">
    <property type="term" value="F:NAD+ binding"/>
    <property type="evidence" value="ECO:0007669"/>
    <property type="project" value="InterPro"/>
</dbReference>
<dbReference type="SUPFAM" id="SSF48179">
    <property type="entry name" value="6-phosphogluconate dehydrogenase C-terminal domain-like"/>
    <property type="match status" value="2"/>
</dbReference>
<keyword evidence="11" id="KW-0456">Lyase</keyword>
<comment type="caution">
    <text evidence="17">The sequence shown here is derived from an EMBL/GenBank/DDBJ whole genome shotgun (WGS) entry which is preliminary data.</text>
</comment>
<dbReference type="GO" id="GO:0003857">
    <property type="term" value="F:(3S)-3-hydroxyacyl-CoA dehydrogenase (NAD+) activity"/>
    <property type="evidence" value="ECO:0007669"/>
    <property type="project" value="UniProtKB-EC"/>
</dbReference>
<keyword evidence="7" id="KW-0520">NAD</keyword>
<dbReference type="InterPro" id="IPR029045">
    <property type="entry name" value="ClpP/crotonase-like_dom_sf"/>
</dbReference>
<comment type="subcellular location">
    <subcellularLocation>
        <location evidence="1">Peroxisome</location>
    </subcellularLocation>
</comment>
<evidence type="ECO:0000256" key="4">
    <source>
        <dbReference type="ARBA" id="ARBA00022832"/>
    </source>
</evidence>
<organism evidence="17 18">
    <name type="scientific">Aliishimia ponticola</name>
    <dbReference type="NCBI Taxonomy" id="2499833"/>
    <lineage>
        <taxon>Bacteria</taxon>
        <taxon>Pseudomonadati</taxon>
        <taxon>Pseudomonadota</taxon>
        <taxon>Alphaproteobacteria</taxon>
        <taxon>Rhodobacterales</taxon>
        <taxon>Paracoccaceae</taxon>
        <taxon>Aliishimia</taxon>
    </lineage>
</organism>
<dbReference type="FunFam" id="1.10.1040.50:FF:000006">
    <property type="entry name" value="Peroxisomal bifunctional enzyme"/>
    <property type="match status" value="1"/>
</dbReference>
<dbReference type="InterPro" id="IPR018376">
    <property type="entry name" value="Enoyl-CoA_hyd/isom_CS"/>
</dbReference>
<gene>
    <name evidence="17" type="ORF">E4Z66_07940</name>
</gene>
<dbReference type="CDD" id="cd06558">
    <property type="entry name" value="crotonase-like"/>
    <property type="match status" value="1"/>
</dbReference>
<keyword evidence="18" id="KW-1185">Reference proteome</keyword>
<dbReference type="InterPro" id="IPR036291">
    <property type="entry name" value="NAD(P)-bd_dom_sf"/>
</dbReference>
<evidence type="ECO:0000256" key="14">
    <source>
        <dbReference type="RuleBase" id="RU003707"/>
    </source>
</evidence>
<dbReference type="PANTHER" id="PTHR23309">
    <property type="entry name" value="3-HYDROXYACYL-COA DEHYROGENASE"/>
    <property type="match status" value="1"/>
</dbReference>
<keyword evidence="10" id="KW-0413">Isomerase</keyword>
<evidence type="ECO:0000256" key="9">
    <source>
        <dbReference type="ARBA" id="ARBA00023140"/>
    </source>
</evidence>
<dbReference type="GO" id="GO:0004300">
    <property type="term" value="F:enoyl-CoA hydratase activity"/>
    <property type="evidence" value="ECO:0007669"/>
    <property type="project" value="UniProtKB-ARBA"/>
</dbReference>
<dbReference type="Gene3D" id="3.90.226.10">
    <property type="entry name" value="2-enoyl-CoA Hydratase, Chain A, domain 1"/>
    <property type="match status" value="1"/>
</dbReference>
<evidence type="ECO:0000256" key="13">
    <source>
        <dbReference type="ARBA" id="ARBA00049556"/>
    </source>
</evidence>
<evidence type="ECO:0000256" key="2">
    <source>
        <dbReference type="ARBA" id="ARBA00005005"/>
    </source>
</evidence>
<dbReference type="AlphaFoldDB" id="A0A4S4NDP1"/>
<evidence type="ECO:0000256" key="7">
    <source>
        <dbReference type="ARBA" id="ARBA00023027"/>
    </source>
</evidence>
<keyword evidence="4" id="KW-0276">Fatty acid metabolism</keyword>
<evidence type="ECO:0000256" key="6">
    <source>
        <dbReference type="ARBA" id="ARBA00023002"/>
    </source>
</evidence>
<evidence type="ECO:0000256" key="3">
    <source>
        <dbReference type="ARBA" id="ARBA00008750"/>
    </source>
</evidence>
<keyword evidence="5" id="KW-0442">Lipid degradation</keyword>
<evidence type="ECO:0000313" key="17">
    <source>
        <dbReference type="EMBL" id="THH36865.1"/>
    </source>
</evidence>
<evidence type="ECO:0000313" key="18">
    <source>
        <dbReference type="Proteomes" id="UP000306602"/>
    </source>
</evidence>
<keyword evidence="9" id="KW-0576">Peroxisome</keyword>
<reference evidence="17 18" key="1">
    <citation type="submission" date="2019-04" db="EMBL/GenBank/DDBJ databases">
        <title>Shimia ponticola sp. nov., isolated from seawater.</title>
        <authorList>
            <person name="Kim Y.-O."/>
            <person name="Yoon J.-H."/>
        </authorList>
    </citation>
    <scope>NUCLEOTIDE SEQUENCE [LARGE SCALE GENOMIC DNA]</scope>
    <source>
        <strain evidence="17 18">MYP11</strain>
    </source>
</reference>
<evidence type="ECO:0000259" key="15">
    <source>
        <dbReference type="Pfam" id="PF00725"/>
    </source>
</evidence>
<dbReference type="SUPFAM" id="SSF52096">
    <property type="entry name" value="ClpP/crotonase"/>
    <property type="match status" value="1"/>
</dbReference>
<keyword evidence="6" id="KW-0560">Oxidoreductase</keyword>
<dbReference type="InterPro" id="IPR001753">
    <property type="entry name" value="Enoyl-CoA_hydra/iso"/>
</dbReference>
<dbReference type="PROSITE" id="PS00166">
    <property type="entry name" value="ENOYL_COA_HYDRATASE"/>
    <property type="match status" value="1"/>
</dbReference>
<accession>A0A4S4NDP1</accession>
<dbReference type="SUPFAM" id="SSF51735">
    <property type="entry name" value="NAD(P)-binding Rossmann-fold domains"/>
    <property type="match status" value="1"/>
</dbReference>
<protein>
    <submittedName>
        <fullName evidence="17">3-hydroxyacyl-CoA dehydrogenase</fullName>
    </submittedName>
</protein>
<keyword evidence="8" id="KW-0443">Lipid metabolism</keyword>
<evidence type="ECO:0000256" key="8">
    <source>
        <dbReference type="ARBA" id="ARBA00023098"/>
    </source>
</evidence>
<comment type="catalytic activity">
    <reaction evidence="13">
        <text>a (3S)-3-hydroxyacyl-CoA + NAD(+) = a 3-oxoacyl-CoA + NADH + H(+)</text>
        <dbReference type="Rhea" id="RHEA:22432"/>
        <dbReference type="ChEBI" id="CHEBI:15378"/>
        <dbReference type="ChEBI" id="CHEBI:57318"/>
        <dbReference type="ChEBI" id="CHEBI:57540"/>
        <dbReference type="ChEBI" id="CHEBI:57945"/>
        <dbReference type="ChEBI" id="CHEBI:90726"/>
        <dbReference type="EC" id="1.1.1.35"/>
    </reaction>
</comment>
<dbReference type="InterPro" id="IPR008927">
    <property type="entry name" value="6-PGluconate_DH-like_C_sf"/>
</dbReference>
<evidence type="ECO:0000259" key="16">
    <source>
        <dbReference type="Pfam" id="PF02737"/>
    </source>
</evidence>
<dbReference type="EMBL" id="SRKY01000002">
    <property type="protein sequence ID" value="THH36865.1"/>
    <property type="molecule type" value="Genomic_DNA"/>
</dbReference>
<dbReference type="FunFam" id="3.40.50.720:FF:000009">
    <property type="entry name" value="Fatty oxidation complex, alpha subunit"/>
    <property type="match status" value="1"/>
</dbReference>
<dbReference type="InterPro" id="IPR006108">
    <property type="entry name" value="3HC_DH_C"/>
</dbReference>
<dbReference type="GO" id="GO:0006635">
    <property type="term" value="P:fatty acid beta-oxidation"/>
    <property type="evidence" value="ECO:0007669"/>
    <property type="project" value="UniProtKB-UniPathway"/>
</dbReference>
<evidence type="ECO:0000256" key="10">
    <source>
        <dbReference type="ARBA" id="ARBA00023235"/>
    </source>
</evidence>
<dbReference type="OrthoDB" id="9771883at2"/>
<dbReference type="Gene3D" id="1.10.1040.50">
    <property type="match status" value="1"/>
</dbReference>
<dbReference type="InterPro" id="IPR006176">
    <property type="entry name" value="3-OHacyl-CoA_DH_NAD-bd"/>
</dbReference>
<dbReference type="UniPathway" id="UPA00659"/>
<feature type="domain" description="3-hydroxyacyl-CoA dehydrogenase C-terminal" evidence="15">
    <location>
        <begin position="473"/>
        <end position="567"/>
    </location>
</feature>
<evidence type="ECO:0000256" key="1">
    <source>
        <dbReference type="ARBA" id="ARBA00004275"/>
    </source>
</evidence>